<evidence type="ECO:0000313" key="3">
    <source>
        <dbReference type="EMBL" id="CAD7241633.1"/>
    </source>
</evidence>
<feature type="compositionally biased region" description="Basic and acidic residues" evidence="1">
    <location>
        <begin position="187"/>
        <end position="198"/>
    </location>
</feature>
<dbReference type="GO" id="GO:0005768">
    <property type="term" value="C:endosome"/>
    <property type="evidence" value="ECO:0007669"/>
    <property type="project" value="TreeGrafter"/>
</dbReference>
<feature type="compositionally biased region" description="Polar residues" evidence="1">
    <location>
        <begin position="209"/>
        <end position="223"/>
    </location>
</feature>
<proteinExistence type="predicted"/>
<protein>
    <recommendedName>
        <fullName evidence="2">OCIA domain-containing protein</fullName>
    </recommendedName>
</protein>
<evidence type="ECO:0000259" key="2">
    <source>
        <dbReference type="Pfam" id="PF07051"/>
    </source>
</evidence>
<dbReference type="InterPro" id="IPR040187">
    <property type="entry name" value="OCAD1/2"/>
</dbReference>
<dbReference type="PANTHER" id="PTHR13336">
    <property type="entry name" value="OVARIAN CARCINOMA IMMUNOREACTIVE ANTIGEN"/>
    <property type="match status" value="1"/>
</dbReference>
<sequence length="247" mass="27683">MSETGASEERNIGDEQRAPRLQLELSREELRALQECNRESFWYRSVPIASLLAASTHYLVKLGYLAPNPRFGTVPKVLGSTFMGYFIGKLSYRTKCEEKILQLPNSKLADAIRQRNAGKNPYSIAGRTDPDLQTSVTVESPSPAAPDFDRMNQKSGLDEFRRPGLEDSILKEESPPIEPNQTFVTYDDLRRQNREESAPGKGMGGRARQQPQSPSPYMSTGGTQPMAPREYSSKSKAQNTYGDVWEE</sequence>
<keyword evidence="4" id="KW-1185">Reference proteome</keyword>
<name>A0A7R9A378_9CRUS</name>
<organism evidence="3">
    <name type="scientific">Darwinula stevensoni</name>
    <dbReference type="NCBI Taxonomy" id="69355"/>
    <lineage>
        <taxon>Eukaryota</taxon>
        <taxon>Metazoa</taxon>
        <taxon>Ecdysozoa</taxon>
        <taxon>Arthropoda</taxon>
        <taxon>Crustacea</taxon>
        <taxon>Oligostraca</taxon>
        <taxon>Ostracoda</taxon>
        <taxon>Podocopa</taxon>
        <taxon>Podocopida</taxon>
        <taxon>Darwinulocopina</taxon>
        <taxon>Darwinuloidea</taxon>
        <taxon>Darwinulidae</taxon>
        <taxon>Darwinula</taxon>
    </lineage>
</organism>
<accession>A0A7R9A378</accession>
<dbReference type="OrthoDB" id="6513616at2759"/>
<gene>
    <name evidence="3" type="ORF">DSTB1V02_LOCUS1618</name>
</gene>
<dbReference type="AlphaFoldDB" id="A0A7R9A378"/>
<dbReference type="PANTHER" id="PTHR13336:SF3">
    <property type="entry name" value="OCIA DOMAIN-CONTAINING PROTEIN 1"/>
    <property type="match status" value="1"/>
</dbReference>
<feature type="region of interest" description="Disordered" evidence="1">
    <location>
        <begin position="120"/>
        <end position="247"/>
    </location>
</feature>
<dbReference type="Proteomes" id="UP000677054">
    <property type="component" value="Unassembled WGS sequence"/>
</dbReference>
<dbReference type="InterPro" id="IPR009764">
    <property type="entry name" value="OCIA_dom"/>
</dbReference>
<feature type="domain" description="OCIA" evidence="2">
    <location>
        <begin position="24"/>
        <end position="107"/>
    </location>
</feature>
<reference evidence="3" key="1">
    <citation type="submission" date="2020-11" db="EMBL/GenBank/DDBJ databases">
        <authorList>
            <person name="Tran Van P."/>
        </authorList>
    </citation>
    <scope>NUCLEOTIDE SEQUENCE</scope>
</reference>
<evidence type="ECO:0000256" key="1">
    <source>
        <dbReference type="SAM" id="MobiDB-lite"/>
    </source>
</evidence>
<evidence type="ECO:0000313" key="4">
    <source>
        <dbReference type="Proteomes" id="UP000677054"/>
    </source>
</evidence>
<dbReference type="EMBL" id="CAJPEV010000158">
    <property type="protein sequence ID" value="CAG0881558.1"/>
    <property type="molecule type" value="Genomic_DNA"/>
</dbReference>
<feature type="compositionally biased region" description="Basic and acidic residues" evidence="1">
    <location>
        <begin position="147"/>
        <end position="174"/>
    </location>
</feature>
<dbReference type="Pfam" id="PF07051">
    <property type="entry name" value="OCIA"/>
    <property type="match status" value="1"/>
</dbReference>
<dbReference type="EMBL" id="LR899675">
    <property type="protein sequence ID" value="CAD7241633.1"/>
    <property type="molecule type" value="Genomic_DNA"/>
</dbReference>
<feature type="compositionally biased region" description="Polar residues" evidence="1">
    <location>
        <begin position="131"/>
        <end position="140"/>
    </location>
</feature>